<protein>
    <recommendedName>
        <fullName evidence="3">MalT-like TPR region domain-containing protein</fullName>
    </recommendedName>
</protein>
<dbReference type="SUPFAM" id="SSF48452">
    <property type="entry name" value="TPR-like"/>
    <property type="match status" value="2"/>
</dbReference>
<evidence type="ECO:0000313" key="2">
    <source>
        <dbReference type="Proteomes" id="UP000050509"/>
    </source>
</evidence>
<name>A0A0P9CZV4_9CHLR</name>
<proteinExistence type="predicted"/>
<accession>A0A0P9CZV4</accession>
<dbReference type="PANTHER" id="PTHR47691">
    <property type="entry name" value="REGULATOR-RELATED"/>
    <property type="match status" value="1"/>
</dbReference>
<sequence>ALGLIAEGETFLEQVLAALGPSHDVTQQHVRLRGWALAELARFQFGRGKPQQGLANAEAAVAAAERAADRDGLVAGYLTTGYAYTLLGDLARAQSWLERGLALAETASLHHAPAPGHGMAIMLPMLHNSLAMVAVGGRQFTAAATHEAHLRALNQANGDWWGMALAAWWAGGAYLRIGHYSHALAWYSEMLEAAERLGVGWYARDCQIRIGQCLTRLGQYEAAAATLEQALASSRAAGSENQACLALSGLSLVASYGGDYTAALRHGRAASELASTLEPHASGQLTALIALGQALLGLGQAAQASAVYADALQRCRDNFGSVFLCECLCGRAAAALLAGDRAGARKAAEGLLERVGHLRCDALVSPAEVGLVCYRVLAADGDARAQTVLERAQSVVREQAAWIAEPDLRRAFLEEFPAHRALLAVAVGE</sequence>
<dbReference type="SMART" id="SM00028">
    <property type="entry name" value="TPR"/>
    <property type="match status" value="5"/>
</dbReference>
<dbReference type="Gene3D" id="1.25.40.10">
    <property type="entry name" value="Tetratricopeptide repeat domain"/>
    <property type="match status" value="2"/>
</dbReference>
<dbReference type="EMBL" id="LJCR01001014">
    <property type="protein sequence ID" value="KPV51216.1"/>
    <property type="molecule type" value="Genomic_DNA"/>
</dbReference>
<dbReference type="InterPro" id="IPR019734">
    <property type="entry name" value="TPR_rpt"/>
</dbReference>
<dbReference type="PANTHER" id="PTHR47691:SF3">
    <property type="entry name" value="HTH-TYPE TRANSCRIPTIONAL REGULATOR RV0890C-RELATED"/>
    <property type="match status" value="1"/>
</dbReference>
<dbReference type="Pfam" id="PF13181">
    <property type="entry name" value="TPR_8"/>
    <property type="match status" value="1"/>
</dbReference>
<gene>
    <name evidence="1" type="ORF">SE17_22480</name>
</gene>
<dbReference type="AlphaFoldDB" id="A0A0P9CZV4"/>
<evidence type="ECO:0000313" key="1">
    <source>
        <dbReference type="EMBL" id="KPV51216.1"/>
    </source>
</evidence>
<evidence type="ECO:0008006" key="3">
    <source>
        <dbReference type="Google" id="ProtNLM"/>
    </source>
</evidence>
<keyword evidence="2" id="KW-1185">Reference proteome</keyword>
<organism evidence="1 2">
    <name type="scientific">Kouleothrix aurantiaca</name>
    <dbReference type="NCBI Taxonomy" id="186479"/>
    <lineage>
        <taxon>Bacteria</taxon>
        <taxon>Bacillati</taxon>
        <taxon>Chloroflexota</taxon>
        <taxon>Chloroflexia</taxon>
        <taxon>Chloroflexales</taxon>
        <taxon>Roseiflexineae</taxon>
        <taxon>Roseiflexaceae</taxon>
        <taxon>Kouleothrix</taxon>
    </lineage>
</organism>
<dbReference type="InterPro" id="IPR011990">
    <property type="entry name" value="TPR-like_helical_dom_sf"/>
</dbReference>
<comment type="caution">
    <text evidence="1">The sequence shown here is derived from an EMBL/GenBank/DDBJ whole genome shotgun (WGS) entry which is preliminary data.</text>
</comment>
<dbReference type="Proteomes" id="UP000050509">
    <property type="component" value="Unassembled WGS sequence"/>
</dbReference>
<reference evidence="1 2" key="1">
    <citation type="submission" date="2015-09" db="EMBL/GenBank/DDBJ databases">
        <title>Draft genome sequence of Kouleothrix aurantiaca JCM 19913.</title>
        <authorList>
            <person name="Hemp J."/>
        </authorList>
    </citation>
    <scope>NUCLEOTIDE SEQUENCE [LARGE SCALE GENOMIC DNA]</scope>
    <source>
        <strain evidence="1 2">COM-B</strain>
    </source>
</reference>
<feature type="non-terminal residue" evidence="1">
    <location>
        <position position="1"/>
    </location>
</feature>